<sequence>MRNQLNNIFIIFIFLFSLVSVFPESNSIGYISSLTLPWYSGGGWDDFLEDSSQELSPTAVENTSLIGFSLGLIAVSPINRSLSLRCEVLLSAQGGGYTFEYPNGDSDANLISEINLGIPFSLKVNVLSVQNNVLYLIGGLQMSALLSQAEYAQQGAVFNKTKLDRDDFSILNFSWIGGIGVDVPHRDHIIFLELSYLRETDSTLIIYENVHQNVLKMSCGIRWVL</sequence>
<accession>A0A5C1QL40</accession>
<proteinExistence type="predicted"/>
<dbReference type="Proteomes" id="UP000324209">
    <property type="component" value="Chromosome"/>
</dbReference>
<dbReference type="EMBL" id="CP036150">
    <property type="protein sequence ID" value="QEN06872.1"/>
    <property type="molecule type" value="Genomic_DNA"/>
</dbReference>
<dbReference type="KEGG" id="ock:EXM22_02260"/>
<reference evidence="2 3" key="1">
    <citation type="submission" date="2019-02" db="EMBL/GenBank/DDBJ databases">
        <title>Complete Genome Sequence and Methylome Analysis of free living Spirochaetas.</title>
        <authorList>
            <person name="Fomenkov A."/>
            <person name="Dubinina G."/>
            <person name="Leshcheva N."/>
            <person name="Mikheeva N."/>
            <person name="Grabovich M."/>
            <person name="Vincze T."/>
            <person name="Roberts R.J."/>
        </authorList>
    </citation>
    <scope>NUCLEOTIDE SEQUENCE [LARGE SCALE GENOMIC DNA]</scope>
    <source>
        <strain evidence="2 3">K2</strain>
    </source>
</reference>
<name>A0A5C1QL40_9SPIO</name>
<evidence type="ECO:0000313" key="3">
    <source>
        <dbReference type="Proteomes" id="UP000324209"/>
    </source>
</evidence>
<evidence type="ECO:0000313" key="2">
    <source>
        <dbReference type="EMBL" id="QEN06872.1"/>
    </source>
</evidence>
<dbReference type="InterPro" id="IPR025665">
    <property type="entry name" value="Beta-barrel_OMP_2"/>
</dbReference>
<protein>
    <recommendedName>
        <fullName evidence="1">Outer membrane protein beta-barrel domain-containing protein</fullName>
    </recommendedName>
</protein>
<feature type="domain" description="Outer membrane protein beta-barrel" evidence="1">
    <location>
        <begin position="64"/>
        <end position="197"/>
    </location>
</feature>
<dbReference type="Pfam" id="PF13568">
    <property type="entry name" value="OMP_b-brl_2"/>
    <property type="match status" value="1"/>
</dbReference>
<gene>
    <name evidence="2" type="ORF">EXM22_02260</name>
</gene>
<dbReference type="AlphaFoldDB" id="A0A5C1QL40"/>
<evidence type="ECO:0000259" key="1">
    <source>
        <dbReference type="Pfam" id="PF13568"/>
    </source>
</evidence>
<dbReference type="OrthoDB" id="368918at2"/>
<dbReference type="RefSeq" id="WP_149484954.1">
    <property type="nucleotide sequence ID" value="NZ_CP036150.1"/>
</dbReference>
<keyword evidence="3" id="KW-1185">Reference proteome</keyword>
<organism evidence="2 3">
    <name type="scientific">Oceanispirochaeta crateris</name>
    <dbReference type="NCBI Taxonomy" id="2518645"/>
    <lineage>
        <taxon>Bacteria</taxon>
        <taxon>Pseudomonadati</taxon>
        <taxon>Spirochaetota</taxon>
        <taxon>Spirochaetia</taxon>
        <taxon>Spirochaetales</taxon>
        <taxon>Spirochaetaceae</taxon>
        <taxon>Oceanispirochaeta</taxon>
    </lineage>
</organism>